<dbReference type="GO" id="GO:0030246">
    <property type="term" value="F:carbohydrate binding"/>
    <property type="evidence" value="ECO:0007669"/>
    <property type="project" value="InterPro"/>
</dbReference>
<evidence type="ECO:0000256" key="2">
    <source>
        <dbReference type="SAM" id="Phobius"/>
    </source>
</evidence>
<feature type="domain" description="PEGA" evidence="4">
    <location>
        <begin position="4068"/>
        <end position="4133"/>
    </location>
</feature>
<accession>A0A2M7JE76</accession>
<dbReference type="GO" id="GO:0000272">
    <property type="term" value="P:polysaccharide catabolic process"/>
    <property type="evidence" value="ECO:0007669"/>
    <property type="project" value="InterPro"/>
</dbReference>
<feature type="domain" description="Cohesin" evidence="3">
    <location>
        <begin position="4679"/>
        <end position="4781"/>
    </location>
</feature>
<evidence type="ECO:0000313" key="7">
    <source>
        <dbReference type="Proteomes" id="UP000229297"/>
    </source>
</evidence>
<dbReference type="InterPro" id="IPR011659">
    <property type="entry name" value="WD40"/>
</dbReference>
<gene>
    <name evidence="6" type="ORF">COZ71_02110</name>
</gene>
<dbReference type="Gene3D" id="2.60.40.1120">
    <property type="entry name" value="Carboxypeptidase-like, regulatory domain"/>
    <property type="match status" value="7"/>
</dbReference>
<dbReference type="InterPro" id="IPR032485">
    <property type="entry name" value="LRP1-like_beta_prop"/>
</dbReference>
<dbReference type="Pfam" id="PF13620">
    <property type="entry name" value="CarboxypepD_reg"/>
    <property type="match status" value="6"/>
</dbReference>
<comment type="similarity">
    <text evidence="1">Belongs to the TolB family.</text>
</comment>
<dbReference type="SUPFAM" id="SSF69304">
    <property type="entry name" value="Tricorn protease N-terminal domain"/>
    <property type="match status" value="9"/>
</dbReference>
<dbReference type="Proteomes" id="UP000229297">
    <property type="component" value="Unassembled WGS sequence"/>
</dbReference>
<dbReference type="Gene3D" id="2.60.40.4130">
    <property type="match status" value="1"/>
</dbReference>
<comment type="caution">
    <text evidence="6">The sequence shown here is derived from an EMBL/GenBank/DDBJ whole genome shotgun (WGS) entry which is preliminary data.</text>
</comment>
<dbReference type="InterPro" id="IPR013229">
    <property type="entry name" value="PEGA"/>
</dbReference>
<evidence type="ECO:0000259" key="5">
    <source>
        <dbReference type="Pfam" id="PF16472"/>
    </source>
</evidence>
<organism evidence="6 7">
    <name type="scientific">Candidatus Desantisbacteria bacterium CG_4_8_14_3_um_filter_40_12</name>
    <dbReference type="NCBI Taxonomy" id="1974545"/>
    <lineage>
        <taxon>Bacteria</taxon>
        <taxon>Candidatus Desantisiibacteriota</taxon>
    </lineage>
</organism>
<dbReference type="SUPFAM" id="SSF82171">
    <property type="entry name" value="DPP6 N-terminal domain-like"/>
    <property type="match status" value="2"/>
</dbReference>
<dbReference type="Gene3D" id="2.60.40.680">
    <property type="match status" value="2"/>
</dbReference>
<dbReference type="Gene3D" id="2.120.10.30">
    <property type="entry name" value="TolB, C-terminal domain"/>
    <property type="match status" value="24"/>
</dbReference>
<keyword evidence="2" id="KW-0472">Membrane</keyword>
<dbReference type="InterPro" id="IPR013784">
    <property type="entry name" value="Carb-bd-like_fold"/>
</dbReference>
<dbReference type="Gene3D" id="2.120.10.60">
    <property type="entry name" value="Tricorn protease N-terminal domain"/>
    <property type="match status" value="2"/>
</dbReference>
<dbReference type="SUPFAM" id="SSF63446">
    <property type="entry name" value="Type I dockerin domain"/>
    <property type="match status" value="1"/>
</dbReference>
<dbReference type="InterPro" id="IPR011042">
    <property type="entry name" value="6-blade_b-propeller_TolB-like"/>
</dbReference>
<proteinExistence type="inferred from homology"/>
<evidence type="ECO:0000256" key="1">
    <source>
        <dbReference type="ARBA" id="ARBA00009820"/>
    </source>
</evidence>
<dbReference type="Gene3D" id="2.60.40.10">
    <property type="entry name" value="Immunoglobulins"/>
    <property type="match status" value="2"/>
</dbReference>
<protein>
    <recommendedName>
        <fullName evidence="8">DUF5050 domain-containing protein</fullName>
    </recommendedName>
</protein>
<keyword evidence="2" id="KW-1133">Transmembrane helix</keyword>
<evidence type="ECO:0000259" key="4">
    <source>
        <dbReference type="Pfam" id="PF08308"/>
    </source>
</evidence>
<dbReference type="SUPFAM" id="SSF49478">
    <property type="entry name" value="Cna protein B-type domain"/>
    <property type="match status" value="3"/>
</dbReference>
<sequence>MLQPIPCIWHHSCLIIAEGWSIFITVVRGGVILCALALFTTLSLATGVKVKRMWYKKIIGGEDSIKWMVFLAIAVAMLVPSISYGYGTITGIVSNQVFGQALSGVTVEALCNNTVVKATTTDINGNYSLASLSPEVYSIRASVSGYTIRFFPSSVRISENTSLSNINISLVPIGQGMIVFDSVVNDNREIYAVNVSSSSMTTAARLTYNFYDNTDPCTSIDGQRIAFVSTRDGNPEVYIMNRDGSSQSRITYNNASDISPFLSPDASRVAFSSNRDGNYEIYLMDTNGSNPTRLTNHSATDSYPAFSPDGRKIAFSSNRGGGYDLYIMNADGSGVTRLTNTADTETTPVFSPDGQKIAFCLQKGTNTAIYSVNVNGTGTATMLTEGSQPVFSPDSRQISFCSARTGRLELYVINTDGTGTSTRLPIQPQFQNNNPSWSPGAVGTGSVTGSIQTPETLPVAGAIVELMQNRAIIATITTTQTGQWTINNLPMGLFRVRVTCAGYKTIYLPQPITIAQNSQTTANILLYPLGPFFGKIAFVSSRDGNQEIYICNADGSKQTRLTYNQVSNIDPYLSPDGKKIVFTSRRSGNEDIFIMDSDGSNQKMLTNTSWNDCYPSFSPDGKKIVFTSYRYGNADIFLIDMDTMEVTRLTNNPWDEQSPAFSPDGDNIAYDAFVNNTHKIYIMSNDGRNQHRLTVATGNEYYPTFSPDGETITFTSNMSMDYEIYTININGTDTRRLTNSPGRDFKSCFAPDGRGLAFYSERQDGYEIYTMNENGSNVERLTFNIDSDFYPSWGVGFVPIGAIAGTITNKLTNTIIAGAIVEIIQGIAIIGSATTNVNGNYSITEIPAGLFTVRVSCPGYIPASFQGQVTVTQGFITPDINVSLRTTSISQTKIAFTSYVTNDNAEIYIVNHDGNRPTRLTYSSGYDGDSVISQDGKKLVFCSNRDGNSEIYIMEDDGSTQLRLTNNGASDREPQFSSDGQKLVFTSNRDGRDEIYTMDTKGNNLQRLTYTTGNSCDPSFSPDGTRIVFSSTRDGNYEIYIMSLDGLNLRRLTTNSAEDRDPVFSPDNTKIVFWSSRDGNREIYTMNIDGSNQRRLTYNTGCDDDPFFSPDGSKIAFCSTYNNKIEIYTMDPDGTHQERVTFFLDNIYTPIWGVGNVGTGSISGRIFDHLDNPVSGVLIEVLGENMNEIGSITTNNNGNYTVDNLPIGYFMLRASLDGYETRFYSDKLHITTGIRILSIDIPLFPIGSSDGKIVFTANRDRNAEIYIMNADGTSQSRLTNSLSDEQNPSFSHDGTRVLFASNRDGNYEIYLMNADGTEQKRLTDNSAKDSCPVFSPDDKLIAFHSDRSKTFEIYTMNADGSNQIRLGTGIAPCFSPDSSRIVFARYYSNNYDIFIMNRDGSDQKRLTTNTAYDYDPVFSPDGEQIAFTSHRDGNAEVYIMNIDGSNQMRLTNSSNYDGESSFLPDGKLIAFVSGRLGNNDEIWIMDINGNNVRRVTNNSSNDYQPSWTVASVGIISSSISGTITSQGAAIQNALMELVRDNTVVKSGLTNAKGMYTITVPGTQTYSLRCSAEGYAFRYLDTTINLAPGTKKTGVNMSLLPLGAKGGKIAFVSDYKGNPDIYICNADGSNPTRLTNSPAVEGNPCLSYDGGRIVFHANIEGTNELYIMNIDDSGLRRLTTNSLNDEDPHLSPDGKTIVYASGYNQNKEIYTLDVNTLLQKRLTYNFYNDSFPRFSPDGSRIVFCSERDGLPQVYMMNADGSNQVNLTGLSSANRLPSFSMDGSKVLFCRGTNELCEITLLDGSIRTLSAGSGSSCYSPDNKSVVYSLGGNIHTIGSLSLSLTTNSANNHSPSWSVGEVKCGGIYGLITNAVDAQPVSGAMVSVCQGTNTIASAITGTNGRYSFSNLVAEKYSLKVACPGYAIKYFTEDVSIIQDTTVEIKLSLQPIGSRRGKIAFVSDRDGNKEIYIMNGDGSNQTRLTDNYVDDYDPSLSPDGARVVFCSMRDNNEEIYIMNAFGTGTLRLTNSSSSDRQPRFSPDGTKIAWTSNRDGDDDIYIMDADGKNQKKLTNSMANEYSPCFSPDNKRIAFCSDYQEGISQVYFMNMDGQGWTQTTNIPGGSFNPCFSPDGLRLIVWAATATDTIYTMNIGETGAQVLRSGSGTLSYSPDGEGIAFVLNDNICVMNANGSFPIIGYGHNYSPSWSVGEVKTGGICGNITCSLNSTPICGAMVEVWKGTTTISRAVTDVNGAFLIQGLVAEPYFIRAWADDYNTQCIQGTISIIAGTDTPNIFLSLTPVVKGGLVAFSSNDGIYLMNADGTVTTRLTPPINYIGTGSPPGYYAPNLSPDGRRVVFSSNVGGNMDIYMMDTSGQNMVKLTNTTAVDDFPCFSPDGRFIAFVSGGDIRLMNIKAGSITTLLKAAQTTTAINFSPDGTRLIFCSSKDGLPQVYSMDIRGTITRNLTGSSSTNLSPSFSPDGKFIVFSSDRDGGRHRLYLMEPDGSNQFPIPINLDSELQDPCFSPDGTRVIFWANNPDLYTVRLDGSDLKQLTSGTASDTEPSWSAGAVGSGRIIGTIINKMDGYAVPGAIVNLYSSKQVMKTAVTDVFGDYIIPDVYIGEYMLTISYPGRYALNRIPALVRVISDLPTIINASISPTGKKNGRICFVSQAKDGTDTEIYIMNADGSNRQQLTSNLSNEKQPCLSSDGEKIAFVSDAEGNDDIWLMNSNATNKVRLTTGNTQDNNPRFSSCDKKIVYDCDGGIKIIDLVTMQQTIIPGSASSPSFSSDGQRIVFTHSLNEKDTSIYICNADGTNPISLTGSSSQNHSPTFSPDGLKIAFVSDRDGNENIYIMDNDGANQGRLTNNTAQNLSPSFSPDGQYINFYSNQDGNNEIYACDIEGRTTQRLTQNLIDDSQPSWGIGDVINLSGGVSGLVGRYLNSIPIYGAKIAVYQGATLLATTTTSINGTYSLSGIPVGISSIVASHSEYITMVYEQEVQVTANNITTNIDFRLPFIQKQGRIAFVSNRDGNHEIYTMNGDVSNQQRLTFNITDDTQPSMSMDGAKIAFVSNRDGNPEIYIMDEEGQGQKRLTISGGEDSHPCVSADGSNIVFCSERDGNFEIYFMNINGTNQMRLTKNMWDDKDPFFSLDGRKIVFTRMIDNNKEIYIMNADGSSQTRLTNNSPTNDYDTCLSPDGKKIAYTCVGNNNEEIFIMNVDGSSGVKQLTNHPANDYDPQFSPDGNRIAFCSDRDGFKRIYVMDLNGEGLYPLINLEPNDHLSPIMNLDSMEPSWVPGGYGQASIAGTVTSACSMETVFGARIEAVQGIMVAGAASSGPTGKYTIFGLTPGTYRLRISATGYATGWIKESIVIKKDQATSVVDFGIIPIGSKGGKITFVSQRTGSCEIFVMNSDGTNQTRLTYGGFNNYAPEFSYDGREIVFVSDRTGNNEIYIMEADGTGQKRLTYSTRDNQSPSFSFNDGQIIFSSNDEFMVMNIDGTGQRRLESNLTGKSPAFSPDGTRIVFVRDNKIFLVPVQDGGNSASLTDGSLQESEPVFSPDGETIAFTGTDTTVNNQEGFVFNLFSRTITRLTQSFRSDAVSSYSPDGKRIAFTSDRDGSNEIYSMTLDGSGQMRLTNNNANDCQPSWAPGNVGSGNISGKVSSAFGVVAVKKAPDVSHGDAKDTKGTPVMEVTAVSADTATDAISTKDLLAMLQDDGKADTTATSATDRIALQPSSDTPISKALVEVLQDGVVIASTLTDANGQYTFAGLAGGNYLLRCSAPPEYGVKVLTKEATIAIEGKTITLNMELFPIGASGGRIVFVSGEYGNPEICSIYPDSSGLARLTNNPANDRDPSLSPDGSRVVFVSDREGNDELYLMNIDGTCQMQLTNTPINEYTPVFSSDGKKIAYCLGTNIFLMNSDGSGVTQLTENLSSVSSLNFSSDGITIAFASNGHIYSLNTSLIITPLRLTGDNTGFNTTPCFSPNGTKLAFASDRDGNSDIYLMNTDGTNQIMVTNDLNKNVSPTFSPDGNMLVFCSQMDTGKSSIAMIGMDGKNRRIVMDSLNNDYSPCWGVEYQGLPTIHGSLSVTTIPSGARVSLNGVDTNKFTPCVLSVLPGTHTIALTRDWYQSWKGTAIISQEQAVSMSVVLSGFISLASTPSGAMVYLDGTSTNRTTPCVLSNVPAGTHIIGLSKDGYQLATSTITITGTNTFLDLPLIPLVPPATTSSLAVVKMESTISGNNISTNISVTGTDKLIGAHLIFRYDIGNINVGSITPGAALSGLSSLFFPQVNTQTGKVDISLSVLGATIPAGNLLNITSIVTSEGITEPNMVIVLETVDLRDGVGNQIPCTIFITSGTTTPPSTTTSGSTLRLSPSVINVAAGDIFFMDIVAENVTDLTVAETHLLFNPQLLQVIDSDSILDGIQIRGGEFPGGADIIKNTVDNNKGLISFTANLLLGTATGNGTVATIIFKSIRGGTATIAFSRDAVKNQETKLLDNHLAIPINMATATVKASGSGGSLKGVVGMLEANSLFFTDQIIVTLNGIGSVWADKAGYFCFSGIAPGIYTLTADIPGASPATRSEIVVVENGQVDIGTISLLAGDANNDGAVNGYDLLALRGAFGSMKGEINWNPEADFRPDGYINGYDLLSLRHNYGMMSKGLAPFISRSTVPVDGLPVLIDTASLSIEPCSINPVVNNVFTVKVRVANIKDLTVAELHLAFNPEVLEVVDADSSISGVQIGTGDFPAGSGVIKNQTDNQTGVIDFTSYLLSGVSSGAGVLATINFRAKAVGTSGITFEFNTVDNRETKVLSPSGAINIVSNNASLGVSLKPLSDRFINVKAYPNPLIIGTSEKIAIEGLPTIGMVDIKIYNIAGELVRDESVPAPDGKWKWDARNNDNQRVASGIYIYLMTNGKDKAMGKIAVIK</sequence>
<feature type="domain" description="Prolow-density lipoprotein receptor-related protein 1-like beta-propeller" evidence="5">
    <location>
        <begin position="3004"/>
        <end position="3257"/>
    </location>
</feature>
<dbReference type="PANTHER" id="PTHR36842">
    <property type="entry name" value="PROTEIN TOLB HOMOLOG"/>
    <property type="match status" value="1"/>
</dbReference>
<keyword evidence="2" id="KW-0812">Transmembrane</keyword>
<dbReference type="Pfam" id="PF16472">
    <property type="entry name" value="DUF5050"/>
    <property type="match status" value="3"/>
</dbReference>
<dbReference type="SUPFAM" id="SSF49384">
    <property type="entry name" value="Carbohydrate-binding domain"/>
    <property type="match status" value="2"/>
</dbReference>
<dbReference type="Pfam" id="PF07676">
    <property type="entry name" value="PD40"/>
    <property type="match status" value="31"/>
</dbReference>
<reference evidence="7" key="1">
    <citation type="submission" date="2017-09" db="EMBL/GenBank/DDBJ databases">
        <title>Depth-based differentiation of microbial function through sediment-hosted aquifers and enrichment of novel symbionts in the deep terrestrial subsurface.</title>
        <authorList>
            <person name="Probst A.J."/>
            <person name="Ladd B."/>
            <person name="Jarett J.K."/>
            <person name="Geller-Mcgrath D.E."/>
            <person name="Sieber C.M.K."/>
            <person name="Emerson J.B."/>
            <person name="Anantharaman K."/>
            <person name="Thomas B.C."/>
            <person name="Malmstrom R."/>
            <person name="Stieglmeier M."/>
            <person name="Klingl A."/>
            <person name="Woyke T."/>
            <person name="Ryan C.M."/>
            <person name="Banfield J.F."/>
        </authorList>
    </citation>
    <scope>NUCLEOTIDE SEQUENCE [LARGE SCALE GENOMIC DNA]</scope>
</reference>
<dbReference type="PANTHER" id="PTHR36842:SF1">
    <property type="entry name" value="PROTEIN TOLB"/>
    <property type="match status" value="1"/>
</dbReference>
<dbReference type="InterPro" id="IPR018247">
    <property type="entry name" value="EF_Hand_1_Ca_BS"/>
</dbReference>
<dbReference type="Pfam" id="PF08308">
    <property type="entry name" value="PEGA"/>
    <property type="match status" value="2"/>
</dbReference>
<dbReference type="InterPro" id="IPR008969">
    <property type="entry name" value="CarboxyPept-like_regulatory"/>
</dbReference>
<feature type="domain" description="Prolow-density lipoprotein receptor-related protein 1-like beta-propeller" evidence="5">
    <location>
        <begin position="540"/>
        <end position="781"/>
    </location>
</feature>
<dbReference type="SUPFAM" id="SSF49464">
    <property type="entry name" value="Carboxypeptidase regulatory domain-like"/>
    <property type="match status" value="6"/>
</dbReference>
<feature type="domain" description="PEGA" evidence="4">
    <location>
        <begin position="4136"/>
        <end position="4198"/>
    </location>
</feature>
<feature type="transmembrane region" description="Helical" evidence="2">
    <location>
        <begin position="20"/>
        <end position="46"/>
    </location>
</feature>
<dbReference type="SUPFAM" id="SSF49452">
    <property type="entry name" value="Starch-binding domain-like"/>
    <property type="match status" value="3"/>
</dbReference>
<dbReference type="Pfam" id="PF00963">
    <property type="entry name" value="Cohesin"/>
    <property type="match status" value="1"/>
</dbReference>
<dbReference type="InterPro" id="IPR013783">
    <property type="entry name" value="Ig-like_fold"/>
</dbReference>
<dbReference type="Gene3D" id="2.60.40.4070">
    <property type="match status" value="1"/>
</dbReference>
<dbReference type="InterPro" id="IPR002102">
    <property type="entry name" value="Cohesin_dom"/>
</dbReference>
<evidence type="ECO:0000313" key="6">
    <source>
        <dbReference type="EMBL" id="PIX17673.1"/>
    </source>
</evidence>
<feature type="transmembrane region" description="Helical" evidence="2">
    <location>
        <begin position="67"/>
        <end position="86"/>
    </location>
</feature>
<feature type="domain" description="Prolow-density lipoprotein receptor-related protein 1-like beta-propeller" evidence="5">
    <location>
        <begin position="1249"/>
        <end position="1453"/>
    </location>
</feature>
<dbReference type="EMBL" id="PFIC01000060">
    <property type="protein sequence ID" value="PIX17673.1"/>
    <property type="molecule type" value="Genomic_DNA"/>
</dbReference>
<dbReference type="CDD" id="cd08547">
    <property type="entry name" value="Type_II_cohesin"/>
    <property type="match status" value="2"/>
</dbReference>
<name>A0A2M7JE76_9BACT</name>
<evidence type="ECO:0000259" key="3">
    <source>
        <dbReference type="Pfam" id="PF00963"/>
    </source>
</evidence>
<dbReference type="InterPro" id="IPR008965">
    <property type="entry name" value="CBM2/CBM3_carb-bd_dom_sf"/>
</dbReference>
<dbReference type="InterPro" id="IPR036439">
    <property type="entry name" value="Dockerin_dom_sf"/>
</dbReference>
<dbReference type="PROSITE" id="PS00018">
    <property type="entry name" value="EF_HAND_1"/>
    <property type="match status" value="1"/>
</dbReference>
<evidence type="ECO:0008006" key="8">
    <source>
        <dbReference type="Google" id="ProtNLM"/>
    </source>
</evidence>